<keyword evidence="2" id="KW-0378">Hydrolase</keyword>
<reference evidence="2" key="1">
    <citation type="submission" date="2022-08" db="EMBL/GenBank/DDBJ databases">
        <title>Novel Bdellovibrio Species Isolated from Svalbard: Designation Bdellovibrio svalbardensis.</title>
        <authorList>
            <person name="Mitchell R.J."/>
            <person name="Choi S.Y."/>
        </authorList>
    </citation>
    <scope>NUCLEOTIDE SEQUENCE</scope>
    <source>
        <strain evidence="2">PAP01</strain>
    </source>
</reference>
<dbReference type="Proteomes" id="UP001152321">
    <property type="component" value="Unassembled WGS sequence"/>
</dbReference>
<keyword evidence="2" id="KW-0645">Protease</keyword>
<gene>
    <name evidence="2" type="ORF">NWE73_08020</name>
</gene>
<keyword evidence="3" id="KW-1185">Reference proteome</keyword>
<evidence type="ECO:0000313" key="3">
    <source>
        <dbReference type="Proteomes" id="UP001152321"/>
    </source>
</evidence>
<proteinExistence type="predicted"/>
<feature type="chain" id="PRO_5045682979" evidence="1">
    <location>
        <begin position="20"/>
        <end position="299"/>
    </location>
</feature>
<feature type="signal peptide" evidence="1">
    <location>
        <begin position="1"/>
        <end position="19"/>
    </location>
</feature>
<sequence length="299" mass="32366">MINFFLSGFLLLVTSTSFAASCCGGGFAFPALILGDDKAQVTTSLSHGQVTDDVLPNGKWMRRKDQNQSETFKIEGATLISDSLQAGFSIPVIYRKVEAESSTGLGDISTGLGYEFLPELGYSKWKPKGWGFLQLTLPTSPSIYDASNNFATDSRGRGFFTAGSGLVFTKTFNAWDAHASAELHKSFARQFTSASAGGDIEAIPGWGHSATLGFGWSKGALRLGNSLSMLNEDAIEIKGAQTSTGYLQKNMTWSFVANYMLSMESTLTASYSDQTLFGSPENSSLSKTVTLSYQQRWQR</sequence>
<keyword evidence="1" id="KW-0732">Signal</keyword>
<organism evidence="2 3">
    <name type="scientific">Bdellovibrio svalbardensis</name>
    <dbReference type="NCBI Taxonomy" id="2972972"/>
    <lineage>
        <taxon>Bacteria</taxon>
        <taxon>Pseudomonadati</taxon>
        <taxon>Bdellovibrionota</taxon>
        <taxon>Bdellovibrionia</taxon>
        <taxon>Bdellovibrionales</taxon>
        <taxon>Pseudobdellovibrionaceae</taxon>
        <taxon>Bdellovibrio</taxon>
    </lineage>
</organism>
<dbReference type="EMBL" id="JANRMI010000002">
    <property type="protein sequence ID" value="MDG0816307.1"/>
    <property type="molecule type" value="Genomic_DNA"/>
</dbReference>
<dbReference type="GO" id="GO:0008233">
    <property type="term" value="F:peptidase activity"/>
    <property type="evidence" value="ECO:0007669"/>
    <property type="project" value="UniProtKB-KW"/>
</dbReference>
<evidence type="ECO:0000256" key="1">
    <source>
        <dbReference type="SAM" id="SignalP"/>
    </source>
</evidence>
<protein>
    <submittedName>
        <fullName evidence="2">Serine protease spb1</fullName>
    </submittedName>
</protein>
<evidence type="ECO:0000313" key="2">
    <source>
        <dbReference type="EMBL" id="MDG0816307.1"/>
    </source>
</evidence>
<name>A0ABT6DHH0_9BACT</name>
<dbReference type="RefSeq" id="WP_277577785.1">
    <property type="nucleotide sequence ID" value="NZ_JANRMI010000002.1"/>
</dbReference>
<accession>A0ABT6DHH0</accession>
<comment type="caution">
    <text evidence="2">The sequence shown here is derived from an EMBL/GenBank/DDBJ whole genome shotgun (WGS) entry which is preliminary data.</text>
</comment>
<dbReference type="GO" id="GO:0006508">
    <property type="term" value="P:proteolysis"/>
    <property type="evidence" value="ECO:0007669"/>
    <property type="project" value="UniProtKB-KW"/>
</dbReference>